<comment type="caution">
    <text evidence="2">The sequence shown here is derived from an EMBL/GenBank/DDBJ whole genome shotgun (WGS) entry which is preliminary data.</text>
</comment>
<protein>
    <recommendedName>
        <fullName evidence="4">Lipoprotein</fullName>
    </recommendedName>
</protein>
<gene>
    <name evidence="2" type="ORF">ELQ35_02875</name>
</gene>
<organism evidence="2 3">
    <name type="scientific">Peribacillus cavernae</name>
    <dbReference type="NCBI Taxonomy" id="1674310"/>
    <lineage>
        <taxon>Bacteria</taxon>
        <taxon>Bacillati</taxon>
        <taxon>Bacillota</taxon>
        <taxon>Bacilli</taxon>
        <taxon>Bacillales</taxon>
        <taxon>Bacillaceae</taxon>
        <taxon>Peribacillus</taxon>
    </lineage>
</organism>
<dbReference type="OrthoDB" id="1957331at2"/>
<dbReference type="Proteomes" id="UP000267430">
    <property type="component" value="Unassembled WGS sequence"/>
</dbReference>
<keyword evidence="3" id="KW-1185">Reference proteome</keyword>
<proteinExistence type="predicted"/>
<keyword evidence="1" id="KW-0732">Signal</keyword>
<dbReference type="EMBL" id="RYZZ01000004">
    <property type="protein sequence ID" value="RUQ31934.1"/>
    <property type="molecule type" value="Genomic_DNA"/>
</dbReference>
<feature type="chain" id="PRO_5019490142" description="Lipoprotein" evidence="1">
    <location>
        <begin position="23"/>
        <end position="288"/>
    </location>
</feature>
<sequence length="288" mass="32705">MKKFFLCIPVLILLLSACNQKAEPVAKSSPDKKAAAESGDKEKSLTLEQVYEKTIEASNKLESLSLASELNQSITLKDQPEPLAIKSDIQMDVVKKPLSLYQKMKMTVEGQPPQETESYLTDDGFFQFDPVSKKWIKLPENMTTELLKIQNKQADPLAELKKMQEFIKDITFEMDDSHYILTLHASGDKFQAFLQEELQNNLSPELAENLQLSDGMNIKSLSYVYYIDKETYNPTKMINEMEIVTKQANEDIAINQKANSTFSNFNAIKSIEVPEQVLQSAQEMDITK</sequence>
<dbReference type="PROSITE" id="PS51257">
    <property type="entry name" value="PROKAR_LIPOPROTEIN"/>
    <property type="match status" value="1"/>
</dbReference>
<evidence type="ECO:0000256" key="1">
    <source>
        <dbReference type="SAM" id="SignalP"/>
    </source>
</evidence>
<dbReference type="RefSeq" id="WP_126863334.1">
    <property type="nucleotide sequence ID" value="NZ_JAUSTX010000016.1"/>
</dbReference>
<evidence type="ECO:0000313" key="2">
    <source>
        <dbReference type="EMBL" id="RUQ31934.1"/>
    </source>
</evidence>
<dbReference type="AlphaFoldDB" id="A0A433HUR4"/>
<dbReference type="Gene3D" id="2.50.20.20">
    <property type="match status" value="1"/>
</dbReference>
<accession>A0A433HUR4</accession>
<evidence type="ECO:0000313" key="3">
    <source>
        <dbReference type="Proteomes" id="UP000267430"/>
    </source>
</evidence>
<dbReference type="InterPro" id="IPR046720">
    <property type="entry name" value="DUF6612"/>
</dbReference>
<name>A0A433HUR4_9BACI</name>
<evidence type="ECO:0008006" key="4">
    <source>
        <dbReference type="Google" id="ProtNLM"/>
    </source>
</evidence>
<dbReference type="Pfam" id="PF20316">
    <property type="entry name" value="DUF6612"/>
    <property type="match status" value="1"/>
</dbReference>
<reference evidence="2 3" key="1">
    <citation type="submission" date="2018-12" db="EMBL/GenBank/DDBJ databases">
        <title>Bacillus chawlae sp. nov., Bacillus glennii sp. nov., and Bacillus saganii sp. nov. Isolated from the Vehicle Assembly Building at Kennedy Space Center where the Viking Spacecraft were Assembled.</title>
        <authorList>
            <person name="Seuylemezian A."/>
            <person name="Vaishampayan P."/>
        </authorList>
    </citation>
    <scope>NUCLEOTIDE SEQUENCE [LARGE SCALE GENOMIC DNA]</scope>
    <source>
        <strain evidence="2 3">L5</strain>
    </source>
</reference>
<feature type="signal peptide" evidence="1">
    <location>
        <begin position="1"/>
        <end position="22"/>
    </location>
</feature>